<dbReference type="AlphaFoldDB" id="A0A1Y5RVC4"/>
<reference evidence="2 3" key="1">
    <citation type="submission" date="2017-03" db="EMBL/GenBank/DDBJ databases">
        <authorList>
            <person name="Afonso C.L."/>
            <person name="Miller P.J."/>
            <person name="Scott M.A."/>
            <person name="Spackman E."/>
            <person name="Goraichik I."/>
            <person name="Dimitrov K.M."/>
            <person name="Suarez D.L."/>
            <person name="Swayne D.E."/>
        </authorList>
    </citation>
    <scope>NUCLEOTIDE SEQUENCE [LARGE SCALE GENOMIC DNA]</scope>
    <source>
        <strain evidence="2 3">CECT 7680</strain>
    </source>
</reference>
<protein>
    <recommendedName>
        <fullName evidence="4">Lysozyme inhibitor LprI N-terminal domain-containing protein</fullName>
    </recommendedName>
</protein>
<accession>A0A1Y5RVC4</accession>
<proteinExistence type="predicted"/>
<dbReference type="EMBL" id="FWFQ01000006">
    <property type="protein sequence ID" value="SLN25905.1"/>
    <property type="molecule type" value="Genomic_DNA"/>
</dbReference>
<evidence type="ECO:0000256" key="1">
    <source>
        <dbReference type="SAM" id="SignalP"/>
    </source>
</evidence>
<evidence type="ECO:0000313" key="2">
    <source>
        <dbReference type="EMBL" id="SLN25905.1"/>
    </source>
</evidence>
<dbReference type="RefSeq" id="WP_085867678.1">
    <property type="nucleotide sequence ID" value="NZ_FWFQ01000006.1"/>
</dbReference>
<sequence>MGIARTSLVSAVLVLLARATPAPAFQATPDQQLRFFATCAGRLSAQMEHQWMFDGAASEITMAHRDSVIDILDALMPPERGRDVLAMRIEAKMAHAALLTRATFNDDTEDAAWAKATAVRLAAECEALLLG</sequence>
<dbReference type="OrthoDB" id="7872837at2"/>
<evidence type="ECO:0008006" key="4">
    <source>
        <dbReference type="Google" id="ProtNLM"/>
    </source>
</evidence>
<keyword evidence="1" id="KW-0732">Signal</keyword>
<gene>
    <name evidence="2" type="ORF">PSA7680_01119</name>
</gene>
<organism evidence="2 3">
    <name type="scientific">Pseudoruegeria aquimaris</name>
    <dbReference type="NCBI Taxonomy" id="393663"/>
    <lineage>
        <taxon>Bacteria</taxon>
        <taxon>Pseudomonadati</taxon>
        <taxon>Pseudomonadota</taxon>
        <taxon>Alphaproteobacteria</taxon>
        <taxon>Rhodobacterales</taxon>
        <taxon>Roseobacteraceae</taxon>
        <taxon>Pseudoruegeria</taxon>
    </lineage>
</organism>
<dbReference type="Proteomes" id="UP000193409">
    <property type="component" value="Unassembled WGS sequence"/>
</dbReference>
<keyword evidence="3" id="KW-1185">Reference proteome</keyword>
<evidence type="ECO:0000313" key="3">
    <source>
        <dbReference type="Proteomes" id="UP000193409"/>
    </source>
</evidence>
<name>A0A1Y5RVC4_9RHOB</name>
<feature type="signal peptide" evidence="1">
    <location>
        <begin position="1"/>
        <end position="24"/>
    </location>
</feature>
<feature type="chain" id="PRO_5012983659" description="Lysozyme inhibitor LprI N-terminal domain-containing protein" evidence="1">
    <location>
        <begin position="25"/>
        <end position="131"/>
    </location>
</feature>